<keyword evidence="2" id="KW-1185">Reference proteome</keyword>
<evidence type="ECO:0000313" key="2">
    <source>
        <dbReference type="Proteomes" id="UP001160148"/>
    </source>
</evidence>
<reference evidence="1 2" key="1">
    <citation type="submission" date="2023-01" db="EMBL/GenBank/DDBJ databases">
        <authorList>
            <person name="Whitehead M."/>
        </authorList>
    </citation>
    <scope>NUCLEOTIDE SEQUENCE [LARGE SCALE GENOMIC DNA]</scope>
</reference>
<name>A0AAV0X3A0_9HEMI</name>
<organism evidence="1 2">
    <name type="scientific">Macrosiphum euphorbiae</name>
    <name type="common">potato aphid</name>
    <dbReference type="NCBI Taxonomy" id="13131"/>
    <lineage>
        <taxon>Eukaryota</taxon>
        <taxon>Metazoa</taxon>
        <taxon>Ecdysozoa</taxon>
        <taxon>Arthropoda</taxon>
        <taxon>Hexapoda</taxon>
        <taxon>Insecta</taxon>
        <taxon>Pterygota</taxon>
        <taxon>Neoptera</taxon>
        <taxon>Paraneoptera</taxon>
        <taxon>Hemiptera</taxon>
        <taxon>Sternorrhyncha</taxon>
        <taxon>Aphidomorpha</taxon>
        <taxon>Aphidoidea</taxon>
        <taxon>Aphididae</taxon>
        <taxon>Macrosiphini</taxon>
        <taxon>Macrosiphum</taxon>
    </lineage>
</organism>
<gene>
    <name evidence="1" type="ORF">MEUPH1_LOCUS17554</name>
</gene>
<accession>A0AAV0X3A0</accession>
<dbReference type="AlphaFoldDB" id="A0AAV0X3A0"/>
<evidence type="ECO:0000313" key="1">
    <source>
        <dbReference type="EMBL" id="CAI6362491.1"/>
    </source>
</evidence>
<comment type="caution">
    <text evidence="1">The sequence shown here is derived from an EMBL/GenBank/DDBJ whole genome shotgun (WGS) entry which is preliminary data.</text>
</comment>
<dbReference type="Proteomes" id="UP001160148">
    <property type="component" value="Unassembled WGS sequence"/>
</dbReference>
<proteinExistence type="predicted"/>
<dbReference type="EMBL" id="CARXXK010000003">
    <property type="protein sequence ID" value="CAI6362491.1"/>
    <property type="molecule type" value="Genomic_DNA"/>
</dbReference>
<protein>
    <submittedName>
        <fullName evidence="1">Uncharacterized protein</fullName>
    </submittedName>
</protein>
<sequence length="69" mass="7943">MPFPVGFRMSRDRTFLQRKLLRSCYEDLKRRVKSGKTGLRMIFVNGFPTVGSSLSNNEDSRFNSHASQS</sequence>